<dbReference type="Proteomes" id="UP000479043">
    <property type="component" value="Unassembled WGS sequence"/>
</dbReference>
<organism evidence="2 3">
    <name type="scientific">Thalassovita mangrovi</name>
    <dbReference type="NCBI Taxonomy" id="2692236"/>
    <lineage>
        <taxon>Bacteria</taxon>
        <taxon>Pseudomonadati</taxon>
        <taxon>Pseudomonadota</taxon>
        <taxon>Alphaproteobacteria</taxon>
        <taxon>Rhodobacterales</taxon>
        <taxon>Roseobacteraceae</taxon>
        <taxon>Thalassovita</taxon>
    </lineage>
</organism>
<evidence type="ECO:0000313" key="3">
    <source>
        <dbReference type="Proteomes" id="UP000479043"/>
    </source>
</evidence>
<comment type="caution">
    <text evidence="2">The sequence shown here is derived from an EMBL/GenBank/DDBJ whole genome shotgun (WGS) entry which is preliminary data.</text>
</comment>
<dbReference type="RefSeq" id="WP_160973074.1">
    <property type="nucleotide sequence ID" value="NZ_WWEN01000003.1"/>
</dbReference>
<accession>A0A6L8LH25</accession>
<feature type="transmembrane region" description="Helical" evidence="1">
    <location>
        <begin position="157"/>
        <end position="177"/>
    </location>
</feature>
<dbReference type="AlphaFoldDB" id="A0A6L8LH25"/>
<gene>
    <name evidence="2" type="ORF">GR167_08675</name>
</gene>
<dbReference type="EMBL" id="WWEN01000003">
    <property type="protein sequence ID" value="MYM55377.1"/>
    <property type="molecule type" value="Genomic_DNA"/>
</dbReference>
<feature type="transmembrane region" description="Helical" evidence="1">
    <location>
        <begin position="68"/>
        <end position="89"/>
    </location>
</feature>
<feature type="transmembrane region" description="Helical" evidence="1">
    <location>
        <begin position="116"/>
        <end position="142"/>
    </location>
</feature>
<feature type="transmembrane region" description="Helical" evidence="1">
    <location>
        <begin position="21"/>
        <end position="42"/>
    </location>
</feature>
<feature type="transmembrane region" description="Helical" evidence="1">
    <location>
        <begin position="231"/>
        <end position="252"/>
    </location>
</feature>
<evidence type="ECO:0000313" key="2">
    <source>
        <dbReference type="EMBL" id="MYM55377.1"/>
    </source>
</evidence>
<evidence type="ECO:0000256" key="1">
    <source>
        <dbReference type="SAM" id="Phobius"/>
    </source>
</evidence>
<protein>
    <submittedName>
        <fullName evidence="2">Uncharacterized protein</fullName>
    </submittedName>
</protein>
<name>A0A6L8LH25_9RHOB</name>
<keyword evidence="1" id="KW-0472">Membrane</keyword>
<keyword evidence="3" id="KW-1185">Reference proteome</keyword>
<keyword evidence="1" id="KW-1133">Transmembrane helix</keyword>
<feature type="transmembrane region" description="Helical" evidence="1">
    <location>
        <begin position="198"/>
        <end position="219"/>
    </location>
</feature>
<sequence length="262" mass="28819">MFGLLLFARSIWSVVSNPQRLIRVYTAPLVVGVGFFVLPYLVAGDRWPIMTNLGGGTFFYDPSLVSPWFIPLSWASSTGLFLCLIWAAVSWHRAVLLQPRPGDASWLPQLGSIARYLFGLAVVVGTLWGAWIAVDLVVAFLANSFSLNTDELLPNKVASIAPIAQLWLFLATSPVMVAASIGQAKQIWQLLLTTPSRIFVSLICAACMYGLASGLWWFADEYMPSYISYVLVSRLGTLFLGMIGISLLTTIYGHYVEGRDLT</sequence>
<proteinExistence type="predicted"/>
<keyword evidence="1" id="KW-0812">Transmembrane</keyword>
<reference evidence="2 3" key="1">
    <citation type="submission" date="2020-01" db="EMBL/GenBank/DDBJ databases">
        <authorList>
            <person name="Chen S."/>
        </authorList>
    </citation>
    <scope>NUCLEOTIDE SEQUENCE [LARGE SCALE GENOMIC DNA]</scope>
    <source>
        <strain evidence="2 3">GS-10</strain>
    </source>
</reference>